<comment type="miscellaneous">
    <text evidence="8">This enzyme catalyzes only one turnover and therefore is not strictly catalytic. According to one definition, an enzyme is a biocatalyst that acts repeatedly and over many reaction cycles.</text>
</comment>
<dbReference type="HAMAP" id="MF_00772">
    <property type="entry name" value="OGT"/>
    <property type="match status" value="1"/>
</dbReference>
<dbReference type="Gene3D" id="1.10.10.10">
    <property type="entry name" value="Winged helix-like DNA-binding domain superfamily/Winged helix DNA-binding domain"/>
    <property type="match status" value="1"/>
</dbReference>
<evidence type="ECO:0000256" key="8">
    <source>
        <dbReference type="HAMAP-Rule" id="MF_00772"/>
    </source>
</evidence>
<dbReference type="PANTHER" id="PTHR10815:SF5">
    <property type="entry name" value="METHYLATED-DNA--PROTEIN-CYSTEINE METHYLTRANSFERASE"/>
    <property type="match status" value="1"/>
</dbReference>
<dbReference type="Proteomes" id="UP000239907">
    <property type="component" value="Unassembled WGS sequence"/>
</dbReference>
<name>A0A2S7U4V4_9BACT</name>
<dbReference type="AlphaFoldDB" id="A0A2S7U4V4"/>
<comment type="caution">
    <text evidence="11">The sequence shown here is derived from an EMBL/GenBank/DDBJ whole genome shotgun (WGS) entry which is preliminary data.</text>
</comment>
<feature type="active site" description="Nucleophile; methyl group acceptor" evidence="8">
    <location>
        <position position="128"/>
    </location>
</feature>
<gene>
    <name evidence="11" type="ORF">BSZ32_17205</name>
</gene>
<dbReference type="GO" id="GO:0006307">
    <property type="term" value="P:DNA alkylation repair"/>
    <property type="evidence" value="ECO:0007669"/>
    <property type="project" value="UniProtKB-UniRule"/>
</dbReference>
<dbReference type="GO" id="GO:0005737">
    <property type="term" value="C:cytoplasm"/>
    <property type="evidence" value="ECO:0007669"/>
    <property type="project" value="UniProtKB-SubCell"/>
</dbReference>
<dbReference type="FunFam" id="1.10.10.10:FF:000214">
    <property type="entry name" value="Methylated-DNA--protein-cysteine methyltransferase"/>
    <property type="match status" value="1"/>
</dbReference>
<evidence type="ECO:0000256" key="1">
    <source>
        <dbReference type="ARBA" id="ARBA00001286"/>
    </source>
</evidence>
<proteinExistence type="inferred from homology"/>
<evidence type="ECO:0000313" key="11">
    <source>
        <dbReference type="EMBL" id="PQJ30046.1"/>
    </source>
</evidence>
<feature type="domain" description="Methylated-DNA-[protein]-cysteine S-methyltransferase DNA binding" evidence="9">
    <location>
        <begin position="77"/>
        <end position="156"/>
    </location>
</feature>
<dbReference type="PANTHER" id="PTHR10815">
    <property type="entry name" value="METHYLATED-DNA--PROTEIN-CYSTEINE METHYLTRANSFERASE"/>
    <property type="match status" value="1"/>
</dbReference>
<evidence type="ECO:0000256" key="4">
    <source>
        <dbReference type="ARBA" id="ARBA00022679"/>
    </source>
</evidence>
<keyword evidence="4 8" id="KW-0808">Transferase</keyword>
<reference evidence="11 12" key="1">
    <citation type="submission" date="2016-12" db="EMBL/GenBank/DDBJ databases">
        <title>Study of bacterial adaptation to deep sea.</title>
        <authorList>
            <person name="Song J."/>
            <person name="Yoshizawa S."/>
            <person name="Kogure K."/>
        </authorList>
    </citation>
    <scope>NUCLEOTIDE SEQUENCE [LARGE SCALE GENOMIC DNA]</scope>
    <source>
        <strain evidence="11 12">SAORIC-165</strain>
    </source>
</reference>
<dbReference type="RefSeq" id="WP_105044566.1">
    <property type="nucleotide sequence ID" value="NZ_MQWA01000001.1"/>
</dbReference>
<comment type="catalytic activity">
    <reaction evidence="1 8">
        <text>a 4-O-methyl-thymidine in DNA + L-cysteinyl-[protein] = a thymidine in DNA + S-methyl-L-cysteinyl-[protein]</text>
        <dbReference type="Rhea" id="RHEA:53428"/>
        <dbReference type="Rhea" id="RHEA-COMP:10131"/>
        <dbReference type="Rhea" id="RHEA-COMP:10132"/>
        <dbReference type="Rhea" id="RHEA-COMP:13555"/>
        <dbReference type="Rhea" id="RHEA-COMP:13556"/>
        <dbReference type="ChEBI" id="CHEBI:29950"/>
        <dbReference type="ChEBI" id="CHEBI:82612"/>
        <dbReference type="ChEBI" id="CHEBI:137386"/>
        <dbReference type="ChEBI" id="CHEBI:137387"/>
        <dbReference type="EC" id="2.1.1.63"/>
    </reaction>
</comment>
<keyword evidence="12" id="KW-1185">Reference proteome</keyword>
<keyword evidence="6 8" id="KW-0234">DNA repair</keyword>
<evidence type="ECO:0000259" key="10">
    <source>
        <dbReference type="Pfam" id="PF02870"/>
    </source>
</evidence>
<evidence type="ECO:0000256" key="3">
    <source>
        <dbReference type="ARBA" id="ARBA00022603"/>
    </source>
</evidence>
<dbReference type="InterPro" id="IPR008332">
    <property type="entry name" value="MethylG_MeTrfase_N"/>
</dbReference>
<dbReference type="Gene3D" id="3.30.160.70">
    <property type="entry name" value="Methylated DNA-protein cysteine methyltransferase domain"/>
    <property type="match status" value="1"/>
</dbReference>
<dbReference type="Pfam" id="PF01035">
    <property type="entry name" value="DNA_binding_1"/>
    <property type="match status" value="1"/>
</dbReference>
<dbReference type="InterPro" id="IPR036388">
    <property type="entry name" value="WH-like_DNA-bd_sf"/>
</dbReference>
<evidence type="ECO:0000256" key="5">
    <source>
        <dbReference type="ARBA" id="ARBA00022763"/>
    </source>
</evidence>
<comment type="similarity">
    <text evidence="2 8">Belongs to the MGMT family.</text>
</comment>
<dbReference type="InterPro" id="IPR023546">
    <property type="entry name" value="MGMT"/>
</dbReference>
<protein>
    <recommendedName>
        <fullName evidence="8">Methylated-DNA--protein-cysteine methyltransferase</fullName>
        <ecNumber evidence="8">2.1.1.63</ecNumber>
    </recommendedName>
    <alternativeName>
        <fullName evidence="8">6-O-methylguanine-DNA methyltransferase</fullName>
        <shortName evidence="8">MGMT</shortName>
    </alternativeName>
    <alternativeName>
        <fullName evidence="8">O-6-methylguanine-DNA-alkyltransferase</fullName>
    </alternativeName>
</protein>
<keyword evidence="8" id="KW-0963">Cytoplasm</keyword>
<evidence type="ECO:0000256" key="6">
    <source>
        <dbReference type="ARBA" id="ARBA00023204"/>
    </source>
</evidence>
<evidence type="ECO:0000256" key="7">
    <source>
        <dbReference type="ARBA" id="ARBA00049348"/>
    </source>
</evidence>
<dbReference type="CDD" id="cd06445">
    <property type="entry name" value="ATase"/>
    <property type="match status" value="1"/>
</dbReference>
<dbReference type="NCBIfam" id="TIGR00589">
    <property type="entry name" value="ogt"/>
    <property type="match status" value="1"/>
</dbReference>
<evidence type="ECO:0000256" key="2">
    <source>
        <dbReference type="ARBA" id="ARBA00008711"/>
    </source>
</evidence>
<dbReference type="GO" id="GO:0032259">
    <property type="term" value="P:methylation"/>
    <property type="evidence" value="ECO:0007669"/>
    <property type="project" value="UniProtKB-KW"/>
</dbReference>
<dbReference type="SUPFAM" id="SSF53155">
    <property type="entry name" value="Methylated DNA-protein cysteine methyltransferase domain"/>
    <property type="match status" value="1"/>
</dbReference>
<accession>A0A2S7U4V4</accession>
<comment type="catalytic activity">
    <reaction evidence="7 8">
        <text>a 6-O-methyl-2'-deoxyguanosine in DNA + L-cysteinyl-[protein] = S-methyl-L-cysteinyl-[protein] + a 2'-deoxyguanosine in DNA</text>
        <dbReference type="Rhea" id="RHEA:24000"/>
        <dbReference type="Rhea" id="RHEA-COMP:10131"/>
        <dbReference type="Rhea" id="RHEA-COMP:10132"/>
        <dbReference type="Rhea" id="RHEA-COMP:11367"/>
        <dbReference type="Rhea" id="RHEA-COMP:11368"/>
        <dbReference type="ChEBI" id="CHEBI:29950"/>
        <dbReference type="ChEBI" id="CHEBI:82612"/>
        <dbReference type="ChEBI" id="CHEBI:85445"/>
        <dbReference type="ChEBI" id="CHEBI:85448"/>
        <dbReference type="EC" id="2.1.1.63"/>
    </reaction>
</comment>
<evidence type="ECO:0000313" key="12">
    <source>
        <dbReference type="Proteomes" id="UP000239907"/>
    </source>
</evidence>
<dbReference type="InterPro" id="IPR014048">
    <property type="entry name" value="MethylDNA_cys_MeTrfase_DNA-bd"/>
</dbReference>
<dbReference type="OrthoDB" id="9783680at2"/>
<dbReference type="SUPFAM" id="SSF46767">
    <property type="entry name" value="Methylated DNA-protein cysteine methyltransferase, C-terminal domain"/>
    <property type="match status" value="1"/>
</dbReference>
<comment type="subcellular location">
    <subcellularLocation>
        <location evidence="8">Cytoplasm</location>
    </subcellularLocation>
</comment>
<evidence type="ECO:0000259" key="9">
    <source>
        <dbReference type="Pfam" id="PF01035"/>
    </source>
</evidence>
<keyword evidence="5 8" id="KW-0227">DNA damage</keyword>
<dbReference type="InterPro" id="IPR036631">
    <property type="entry name" value="MGMT_N_sf"/>
</dbReference>
<dbReference type="GO" id="GO:0003908">
    <property type="term" value="F:methylated-DNA-[protein]-cysteine S-methyltransferase activity"/>
    <property type="evidence" value="ECO:0007669"/>
    <property type="project" value="UniProtKB-UniRule"/>
</dbReference>
<dbReference type="EC" id="2.1.1.63" evidence="8"/>
<dbReference type="EMBL" id="MQWA01000001">
    <property type="protein sequence ID" value="PQJ30046.1"/>
    <property type="molecule type" value="Genomic_DNA"/>
</dbReference>
<dbReference type="InterPro" id="IPR036217">
    <property type="entry name" value="MethylDNA_cys_MeTrfase_DNAb"/>
</dbReference>
<dbReference type="Pfam" id="PF02870">
    <property type="entry name" value="Methyltransf_1N"/>
    <property type="match status" value="1"/>
</dbReference>
<comment type="function">
    <text evidence="8">Involved in the cellular defense against the biological effects of O6-methylguanine (O6-MeG) and O4-methylthymine (O4-MeT) in DNA. Repairs the methylated nucleobase in DNA by stoichiometrically transferring the methyl group to a cysteine residue in the enzyme. This is a suicide reaction: the enzyme is irreversibly inactivated.</text>
</comment>
<keyword evidence="3 8" id="KW-0489">Methyltransferase</keyword>
<feature type="domain" description="Methylguanine DNA methyltransferase ribonuclease-like" evidence="10">
    <location>
        <begin position="3"/>
        <end position="72"/>
    </location>
</feature>
<organism evidence="11 12">
    <name type="scientific">Rubritalea profundi</name>
    <dbReference type="NCBI Taxonomy" id="1658618"/>
    <lineage>
        <taxon>Bacteria</taxon>
        <taxon>Pseudomonadati</taxon>
        <taxon>Verrucomicrobiota</taxon>
        <taxon>Verrucomicrobiia</taxon>
        <taxon>Verrucomicrobiales</taxon>
        <taxon>Rubritaleaceae</taxon>
        <taxon>Rubritalea</taxon>
    </lineage>
</organism>
<sequence length="165" mass="18319">MQIYFSYFDCPIGKIRLRAWNEGLIALDHVNQQGTTSAEWIENPRHPILLKATTQLAEYFAGSRKSFTTALSPEGTPFQLKVWDALSQIPYGEIVNYSTIAERINNPKAVRAVGAANGRNPLSIFVPCHRVTGKNGTLTGYAGGLSNKQILLELESRYAPMNHLL</sequence>